<dbReference type="HOGENOM" id="CLU_168204_0_0_9"/>
<organism evidence="1 2">
    <name type="scientific">Thermobrachium celere DSM 8682</name>
    <dbReference type="NCBI Taxonomy" id="941824"/>
    <lineage>
        <taxon>Bacteria</taxon>
        <taxon>Bacillati</taxon>
        <taxon>Bacillota</taxon>
        <taxon>Clostridia</taxon>
        <taxon>Eubacteriales</taxon>
        <taxon>Clostridiaceae</taxon>
        <taxon>Thermobrachium</taxon>
    </lineage>
</organism>
<dbReference type="AlphaFoldDB" id="R7RMR7"/>
<dbReference type="EMBL" id="CAVN010000088">
    <property type="protein sequence ID" value="CDF57472.1"/>
    <property type="molecule type" value="Genomic_DNA"/>
</dbReference>
<dbReference type="RefSeq" id="WP_018660662.1">
    <property type="nucleotide sequence ID" value="NZ_HF952018.1"/>
</dbReference>
<dbReference type="OrthoDB" id="1953429at2"/>
<evidence type="ECO:0000313" key="1">
    <source>
        <dbReference type="EMBL" id="CDF57472.1"/>
    </source>
</evidence>
<evidence type="ECO:0000313" key="2">
    <source>
        <dbReference type="Proteomes" id="UP000014923"/>
    </source>
</evidence>
<accession>R7RMR7</accession>
<reference evidence="1" key="1">
    <citation type="submission" date="2013-03" db="EMBL/GenBank/DDBJ databases">
        <title>Draft genome sequence of the hydrogen-ethanol-producing anaerobic alkalithermophilic Caloramator celere.</title>
        <authorList>
            <person name="Ciranna A."/>
            <person name="Larjo A."/>
            <person name="Kivisto A."/>
            <person name="Santala V."/>
            <person name="Roos C."/>
            <person name="Karp M."/>
        </authorList>
    </citation>
    <scope>NUCLEOTIDE SEQUENCE [LARGE SCALE GENOMIC DNA]</scope>
    <source>
        <strain evidence="1">DSM 8682</strain>
    </source>
</reference>
<sequence length="113" mass="13300">MRYVIYVMSIALITVFLIIYGQAKEYYLPAELTKRLYIKCKDKILKYLYKNKSATYKELEKEIEGVTAKVFWSRKSMTVLEPNKMVKTVVENLLKQDKIKIQDVNGKKVVVLK</sequence>
<protein>
    <submittedName>
        <fullName evidence="1">Uncharacterized protein</fullName>
    </submittedName>
</protein>
<comment type="caution">
    <text evidence="1">The sequence shown here is derived from an EMBL/GenBank/DDBJ whole genome shotgun (WGS) entry which is preliminary data.</text>
</comment>
<name>R7RMR7_9CLOT</name>
<keyword evidence="2" id="KW-1185">Reference proteome</keyword>
<dbReference type="Proteomes" id="UP000014923">
    <property type="component" value="Unassembled WGS sequence"/>
</dbReference>
<gene>
    <name evidence="1" type="ORF">TCEL_01386</name>
</gene>
<proteinExistence type="predicted"/>